<feature type="transmembrane region" description="Helical" evidence="6">
    <location>
        <begin position="294"/>
        <end position="320"/>
    </location>
</feature>
<dbReference type="PANTHER" id="PTHR43376:SF1">
    <property type="entry name" value="OLIGOPEPTIDE TRANSPORT SYSTEM PERMEASE PROTEIN"/>
    <property type="match status" value="1"/>
</dbReference>
<feature type="transmembrane region" description="Helical" evidence="6">
    <location>
        <begin position="100"/>
        <end position="127"/>
    </location>
</feature>
<dbReference type="CDD" id="cd06261">
    <property type="entry name" value="TM_PBP2"/>
    <property type="match status" value="1"/>
</dbReference>
<evidence type="ECO:0000256" key="5">
    <source>
        <dbReference type="ARBA" id="ARBA00023136"/>
    </source>
</evidence>
<feature type="domain" description="ABC transmembrane type-1" evidence="7">
    <location>
        <begin position="101"/>
        <end position="313"/>
    </location>
</feature>
<keyword evidence="3 6" id="KW-0812">Transmembrane</keyword>
<dbReference type="PROSITE" id="PS50928">
    <property type="entry name" value="ABC_TM1"/>
    <property type="match status" value="1"/>
</dbReference>
<dbReference type="InterPro" id="IPR000515">
    <property type="entry name" value="MetI-like"/>
</dbReference>
<dbReference type="InterPro" id="IPR035906">
    <property type="entry name" value="MetI-like_sf"/>
</dbReference>
<dbReference type="RefSeq" id="WP_377943606.1">
    <property type="nucleotide sequence ID" value="NZ_JBHUCX010000035.1"/>
</dbReference>
<reference evidence="9" key="1">
    <citation type="journal article" date="2019" name="Int. J. Syst. Evol. Microbiol.">
        <title>The Global Catalogue of Microorganisms (GCM) 10K type strain sequencing project: providing services to taxonomists for standard genome sequencing and annotation.</title>
        <authorList>
            <consortium name="The Broad Institute Genomics Platform"/>
            <consortium name="The Broad Institute Genome Sequencing Center for Infectious Disease"/>
            <person name="Wu L."/>
            <person name="Ma J."/>
        </authorList>
    </citation>
    <scope>NUCLEOTIDE SEQUENCE [LARGE SCALE GENOMIC DNA]</scope>
    <source>
        <strain evidence="9">CGMCC 1.12286</strain>
    </source>
</reference>
<accession>A0ABW4JJM4</accession>
<evidence type="ECO:0000256" key="3">
    <source>
        <dbReference type="ARBA" id="ARBA00022692"/>
    </source>
</evidence>
<evidence type="ECO:0000259" key="7">
    <source>
        <dbReference type="PROSITE" id="PS50928"/>
    </source>
</evidence>
<gene>
    <name evidence="8" type="ORF">ACFSB2_13560</name>
</gene>
<name>A0ABW4JJM4_9BACL</name>
<sequence>MRYFVRRFIILLCTLWVAITINFLIPRMMPGNPVEAMIARFHERGTISPSAMKAIELMLGVSHANIFQQYLQYLKECIHFNFGVSYTYFPYSVTYMIAHALPWTLGLVGISTLISFVLGTGLGITAAMRRGKATDGVLTMISSFTNTFPYFWLGLAAVYFLSFILKWFPLSGSYNTAFPVSLSWNFVTSVMDHGFLPALTIVVSSIGGWLLGMRNNMINTLNEDYVLLANAKGLRRGWISWMYVARNALLPNLTGFAMALGFVVGGSLLTEIVFSYPGIGYLLYNAVINEDYPLMQGIFLIIVVCVVLANFFADLAYVLIDPRVRRGGAS</sequence>
<proteinExistence type="inferred from homology"/>
<protein>
    <submittedName>
        <fullName evidence="8">ABC transporter permease</fullName>
    </submittedName>
</protein>
<keyword evidence="2 6" id="KW-0813">Transport</keyword>
<evidence type="ECO:0000313" key="9">
    <source>
        <dbReference type="Proteomes" id="UP001597079"/>
    </source>
</evidence>
<dbReference type="Pfam" id="PF00528">
    <property type="entry name" value="BPD_transp_1"/>
    <property type="match status" value="1"/>
</dbReference>
<comment type="similarity">
    <text evidence="6">Belongs to the binding-protein-dependent transport system permease family.</text>
</comment>
<dbReference type="Gene3D" id="1.10.3720.10">
    <property type="entry name" value="MetI-like"/>
    <property type="match status" value="1"/>
</dbReference>
<evidence type="ECO:0000256" key="4">
    <source>
        <dbReference type="ARBA" id="ARBA00022989"/>
    </source>
</evidence>
<comment type="subcellular location">
    <subcellularLocation>
        <location evidence="6">Cell membrane</location>
        <topology evidence="6">Multi-pass membrane protein</topology>
    </subcellularLocation>
    <subcellularLocation>
        <location evidence="1">Membrane</location>
        <topology evidence="1">Multi-pass membrane protein</topology>
    </subcellularLocation>
</comment>
<keyword evidence="9" id="KW-1185">Reference proteome</keyword>
<evidence type="ECO:0000313" key="8">
    <source>
        <dbReference type="EMBL" id="MFD1675723.1"/>
    </source>
</evidence>
<keyword evidence="5 6" id="KW-0472">Membrane</keyword>
<dbReference type="SUPFAM" id="SSF161098">
    <property type="entry name" value="MetI-like"/>
    <property type="match status" value="1"/>
</dbReference>
<comment type="caution">
    <text evidence="8">The sequence shown here is derived from an EMBL/GenBank/DDBJ whole genome shotgun (WGS) entry which is preliminary data.</text>
</comment>
<dbReference type="Proteomes" id="UP001597079">
    <property type="component" value="Unassembled WGS sequence"/>
</dbReference>
<dbReference type="EMBL" id="JBHUCX010000035">
    <property type="protein sequence ID" value="MFD1675723.1"/>
    <property type="molecule type" value="Genomic_DNA"/>
</dbReference>
<organism evidence="8 9">
    <name type="scientific">Alicyclobacillus fodiniaquatilis</name>
    <dbReference type="NCBI Taxonomy" id="1661150"/>
    <lineage>
        <taxon>Bacteria</taxon>
        <taxon>Bacillati</taxon>
        <taxon>Bacillota</taxon>
        <taxon>Bacilli</taxon>
        <taxon>Bacillales</taxon>
        <taxon>Alicyclobacillaceae</taxon>
        <taxon>Alicyclobacillus</taxon>
    </lineage>
</organism>
<feature type="transmembrane region" description="Helical" evidence="6">
    <location>
        <begin position="249"/>
        <end position="274"/>
    </location>
</feature>
<feature type="transmembrane region" description="Helical" evidence="6">
    <location>
        <begin position="7"/>
        <end position="25"/>
    </location>
</feature>
<keyword evidence="4 6" id="KW-1133">Transmembrane helix</keyword>
<evidence type="ECO:0000256" key="1">
    <source>
        <dbReference type="ARBA" id="ARBA00004141"/>
    </source>
</evidence>
<dbReference type="PANTHER" id="PTHR43376">
    <property type="entry name" value="OLIGOPEPTIDE TRANSPORT SYSTEM PERMEASE PROTEIN"/>
    <property type="match status" value="1"/>
</dbReference>
<evidence type="ECO:0000256" key="6">
    <source>
        <dbReference type="RuleBase" id="RU363032"/>
    </source>
</evidence>
<feature type="transmembrane region" description="Helical" evidence="6">
    <location>
        <begin position="190"/>
        <end position="211"/>
    </location>
</feature>
<feature type="transmembrane region" description="Helical" evidence="6">
    <location>
        <begin position="148"/>
        <end position="170"/>
    </location>
</feature>
<evidence type="ECO:0000256" key="2">
    <source>
        <dbReference type="ARBA" id="ARBA00022448"/>
    </source>
</evidence>